<dbReference type="InterPro" id="IPR032812">
    <property type="entry name" value="SbsA_Ig"/>
</dbReference>
<protein>
    <recommendedName>
        <fullName evidence="7">SbsA Ig-like domain-containing protein</fullName>
    </recommendedName>
</protein>
<dbReference type="Gene3D" id="2.60.40.1120">
    <property type="entry name" value="Carboxypeptidase-like, regulatory domain"/>
    <property type="match status" value="1"/>
</dbReference>
<dbReference type="AlphaFoldDB" id="A0A0C1IP62"/>
<keyword evidence="6" id="KW-1185">Reference proteome</keyword>
<dbReference type="Pfam" id="PF13205">
    <property type="entry name" value="Big_5"/>
    <property type="match status" value="1"/>
</dbReference>
<dbReference type="InterPro" id="IPR029413">
    <property type="entry name" value="RG-lyase_II"/>
</dbReference>
<keyword evidence="1" id="KW-0732">Signal</keyword>
<evidence type="ECO:0000313" key="5">
    <source>
        <dbReference type="EMBL" id="KIC95990.1"/>
    </source>
</evidence>
<dbReference type="Pfam" id="PF14686">
    <property type="entry name" value="fn3_3"/>
    <property type="match status" value="1"/>
</dbReference>
<dbReference type="OrthoDB" id="9809989at2"/>
<feature type="compositionally biased region" description="Basic and acidic residues" evidence="2">
    <location>
        <begin position="251"/>
        <end position="278"/>
    </location>
</feature>
<comment type="caution">
    <text evidence="5">The sequence shown here is derived from an EMBL/GenBank/DDBJ whole genome shotgun (WGS) entry which is preliminary data.</text>
</comment>
<accession>A0A0C1IP62</accession>
<evidence type="ECO:0000259" key="4">
    <source>
        <dbReference type="Pfam" id="PF14686"/>
    </source>
</evidence>
<name>A0A0C1IP62_9BACT</name>
<dbReference type="EMBL" id="JSVC01000002">
    <property type="protein sequence ID" value="KIC95990.1"/>
    <property type="molecule type" value="Genomic_DNA"/>
</dbReference>
<evidence type="ECO:0000259" key="3">
    <source>
        <dbReference type="Pfam" id="PF13205"/>
    </source>
</evidence>
<feature type="region of interest" description="Disordered" evidence="2">
    <location>
        <begin position="245"/>
        <end position="278"/>
    </location>
</feature>
<organism evidence="5 6">
    <name type="scientific">Flavihumibacter solisilvae</name>
    <dbReference type="NCBI Taxonomy" id="1349421"/>
    <lineage>
        <taxon>Bacteria</taxon>
        <taxon>Pseudomonadati</taxon>
        <taxon>Bacteroidota</taxon>
        <taxon>Chitinophagia</taxon>
        <taxon>Chitinophagales</taxon>
        <taxon>Chitinophagaceae</taxon>
        <taxon>Flavihumibacter</taxon>
    </lineage>
</organism>
<feature type="domain" description="SbsA Ig-like" evidence="3">
    <location>
        <begin position="40"/>
        <end position="139"/>
    </location>
</feature>
<dbReference type="RefSeq" id="WP_039136711.1">
    <property type="nucleotide sequence ID" value="NZ_JSVC01000002.1"/>
</dbReference>
<reference evidence="5 6" key="1">
    <citation type="submission" date="2014-11" db="EMBL/GenBank/DDBJ databases">
        <title>Genome sequence of Flavihumibacter solisilvae 3-3.</title>
        <authorList>
            <person name="Zhou G."/>
            <person name="Li M."/>
            <person name="Wang G."/>
        </authorList>
    </citation>
    <scope>NUCLEOTIDE SEQUENCE [LARGE SCALE GENOMIC DNA]</scope>
    <source>
        <strain evidence="5 6">3-3</strain>
    </source>
</reference>
<evidence type="ECO:0000256" key="2">
    <source>
        <dbReference type="SAM" id="MobiDB-lite"/>
    </source>
</evidence>
<dbReference type="Proteomes" id="UP000031408">
    <property type="component" value="Unassembled WGS sequence"/>
</dbReference>
<evidence type="ECO:0000256" key="1">
    <source>
        <dbReference type="ARBA" id="ARBA00022729"/>
    </source>
</evidence>
<evidence type="ECO:0000313" key="6">
    <source>
        <dbReference type="Proteomes" id="UP000031408"/>
    </source>
</evidence>
<sequence>MRPAKPVLPVVIGMLLLSAFASVILESCANIIPPLGGPKDTLAPRVVNISPKDSTLNFKEKRVVFTFDEYVELDQIQENLLVSPTPKSTPIVESRLKTVTVRIKDTLQPNTTYVFEFGKAIRDVNESNPLKDFRYIFSTGTYLDSIEYRGRVLIAQTGKADSTLIAMLYSDMRDSAVVKDKPRYYTRVDTSGRFRFRNIAAGTYRLYAVKDEGGSKRYMSPQQLFAFASDSVIIGTEETRPITLYAYAEPEPPKKPKTTKETAPAERKRKDDETEQDRRLRFGSNLENGQQDILIPLILNFPSPLKTFDSTKLILTDEKFARLKYQLERDTTDKILTLRFNWPLDREFNLISEKSMATDSAGKSTLRNDTLNFHTMRDVDYGSIRFRFNNLDTISSRVLQLVQNDEVKFSYPITGRELNIRRFRPAEFDLRILYDDNRNGKWDYGKFFGEKRQPERVQALGKKINIKANWDNEIEINL</sequence>
<feature type="domain" description="Rhamnogalacturonan lyase" evidence="4">
    <location>
        <begin position="182"/>
        <end position="213"/>
    </location>
</feature>
<dbReference type="STRING" id="1349421.OI18_01970"/>
<evidence type="ECO:0008006" key="7">
    <source>
        <dbReference type="Google" id="ProtNLM"/>
    </source>
</evidence>
<proteinExistence type="predicted"/>
<gene>
    <name evidence="5" type="ORF">OI18_01970</name>
</gene>